<keyword evidence="2" id="KW-1185">Reference proteome</keyword>
<dbReference type="Proteomes" id="UP000307790">
    <property type="component" value="Unassembled WGS sequence"/>
</dbReference>
<dbReference type="EMBL" id="VCBC01000018">
    <property type="protein sequence ID" value="TLU61220.1"/>
    <property type="molecule type" value="Genomic_DNA"/>
</dbReference>
<dbReference type="InterPro" id="IPR055673">
    <property type="entry name" value="DUF7249"/>
</dbReference>
<evidence type="ECO:0000313" key="2">
    <source>
        <dbReference type="Proteomes" id="UP000307790"/>
    </source>
</evidence>
<gene>
    <name evidence="1" type="ORF">FE810_15475</name>
</gene>
<protein>
    <submittedName>
        <fullName evidence="1">Uncharacterized protein</fullName>
    </submittedName>
</protein>
<dbReference type="OrthoDB" id="9815217at2"/>
<organism evidence="1 2">
    <name type="scientific">Thalassotalea litorea</name>
    <dbReference type="NCBI Taxonomy" id="2020715"/>
    <lineage>
        <taxon>Bacteria</taxon>
        <taxon>Pseudomonadati</taxon>
        <taxon>Pseudomonadota</taxon>
        <taxon>Gammaproteobacteria</taxon>
        <taxon>Alteromonadales</taxon>
        <taxon>Colwelliaceae</taxon>
        <taxon>Thalassotalea</taxon>
    </lineage>
</organism>
<dbReference type="RefSeq" id="WP_138321298.1">
    <property type="nucleotide sequence ID" value="NZ_VCBC01000018.1"/>
</dbReference>
<name>A0A5R9IF28_9GAMM</name>
<dbReference type="AlphaFoldDB" id="A0A5R9IF28"/>
<dbReference type="Pfam" id="PF23907">
    <property type="entry name" value="DUF7249"/>
    <property type="match status" value="1"/>
</dbReference>
<proteinExistence type="predicted"/>
<sequence length="89" mass="10375">MTIGTYSGWTNRATWLIYVWMDEEPGLQEHWLDLAKDAGSTYDLAQHIEAHDIEFMPLVGGVYSDLMCTVLVEINWREIAEHIFEEAHY</sequence>
<evidence type="ECO:0000313" key="1">
    <source>
        <dbReference type="EMBL" id="TLU61220.1"/>
    </source>
</evidence>
<accession>A0A5R9IF28</accession>
<reference evidence="1 2" key="1">
    <citation type="submission" date="2019-05" db="EMBL/GenBank/DDBJ databases">
        <title>Genome sequences of Thalassotalea litorea 1K03283.</title>
        <authorList>
            <person name="Zhang D."/>
        </authorList>
    </citation>
    <scope>NUCLEOTIDE SEQUENCE [LARGE SCALE GENOMIC DNA]</scope>
    <source>
        <strain evidence="1 2">MCCC 1K03283</strain>
    </source>
</reference>
<comment type="caution">
    <text evidence="1">The sequence shown here is derived from an EMBL/GenBank/DDBJ whole genome shotgun (WGS) entry which is preliminary data.</text>
</comment>